<dbReference type="RefSeq" id="WP_378308773.1">
    <property type="nucleotide sequence ID" value="NZ_JBHUKS010000023.1"/>
</dbReference>
<feature type="signal peptide" evidence="2">
    <location>
        <begin position="1"/>
        <end position="24"/>
    </location>
</feature>
<evidence type="ECO:0000313" key="3">
    <source>
        <dbReference type="EMBL" id="MFD2471518.1"/>
    </source>
</evidence>
<proteinExistence type="predicted"/>
<dbReference type="EMBL" id="JBHUKS010000023">
    <property type="protein sequence ID" value="MFD2471518.1"/>
    <property type="molecule type" value="Genomic_DNA"/>
</dbReference>
<name>A0ABW5HEF6_9PSEU</name>
<feature type="compositionally biased region" description="Polar residues" evidence="1">
    <location>
        <begin position="171"/>
        <end position="187"/>
    </location>
</feature>
<keyword evidence="2" id="KW-0732">Signal</keyword>
<feature type="compositionally biased region" description="Polar residues" evidence="1">
    <location>
        <begin position="255"/>
        <end position="264"/>
    </location>
</feature>
<keyword evidence="4" id="KW-1185">Reference proteome</keyword>
<feature type="compositionally biased region" description="Pro residues" evidence="1">
    <location>
        <begin position="225"/>
        <end position="234"/>
    </location>
</feature>
<evidence type="ECO:0000313" key="4">
    <source>
        <dbReference type="Proteomes" id="UP001597483"/>
    </source>
</evidence>
<feature type="region of interest" description="Disordered" evidence="1">
    <location>
        <begin position="205"/>
        <end position="242"/>
    </location>
</feature>
<dbReference type="Proteomes" id="UP001597483">
    <property type="component" value="Unassembled WGS sequence"/>
</dbReference>
<reference evidence="4" key="1">
    <citation type="journal article" date="2019" name="Int. J. Syst. Evol. Microbiol.">
        <title>The Global Catalogue of Microorganisms (GCM) 10K type strain sequencing project: providing services to taxonomists for standard genome sequencing and annotation.</title>
        <authorList>
            <consortium name="The Broad Institute Genomics Platform"/>
            <consortium name="The Broad Institute Genome Sequencing Center for Infectious Disease"/>
            <person name="Wu L."/>
            <person name="Ma J."/>
        </authorList>
    </citation>
    <scope>NUCLEOTIDE SEQUENCE [LARGE SCALE GENOMIC DNA]</scope>
    <source>
        <strain evidence="4">CGMCC 4.7641</strain>
    </source>
</reference>
<evidence type="ECO:0008006" key="5">
    <source>
        <dbReference type="Google" id="ProtNLM"/>
    </source>
</evidence>
<sequence>MTKRKLLMTAFSAVIVATAGVVVAVQRDDDSAAKPCDIPDVVQEHPTSAKHAPSGGAIEVAEKGVSSSGLASMGAVLHNTSDHIAYRTKITLKVIVSVNGLPPGPIQGAPMTMEIPVLLPGQRTGIGRTLINIGGTNKVHSADVEIQTTTWLPNGALGTFAPTTDTHESTSRSQSSPPADTVSYTEKSTNCRALTSRRTAVVFRDANGKITGGDLVPPDGKGNPPASPQAPPASPSCSPGERKTWIVPLQHIPQTADDTQTELSSYCDLNPPPNDTNNAL</sequence>
<feature type="region of interest" description="Disordered" evidence="1">
    <location>
        <begin position="255"/>
        <end position="280"/>
    </location>
</feature>
<organism evidence="3 4">
    <name type="scientific">Amycolatopsis silviterrae</name>
    <dbReference type="NCBI Taxonomy" id="1656914"/>
    <lineage>
        <taxon>Bacteria</taxon>
        <taxon>Bacillati</taxon>
        <taxon>Actinomycetota</taxon>
        <taxon>Actinomycetes</taxon>
        <taxon>Pseudonocardiales</taxon>
        <taxon>Pseudonocardiaceae</taxon>
        <taxon>Amycolatopsis</taxon>
    </lineage>
</organism>
<gene>
    <name evidence="3" type="ORF">ACFSVL_29270</name>
</gene>
<comment type="caution">
    <text evidence="3">The sequence shown here is derived from an EMBL/GenBank/DDBJ whole genome shotgun (WGS) entry which is preliminary data.</text>
</comment>
<accession>A0ABW5HEF6</accession>
<protein>
    <recommendedName>
        <fullName evidence="5">DUF4232 domain-containing protein</fullName>
    </recommendedName>
</protein>
<evidence type="ECO:0000256" key="2">
    <source>
        <dbReference type="SAM" id="SignalP"/>
    </source>
</evidence>
<feature type="chain" id="PRO_5046794181" description="DUF4232 domain-containing protein" evidence="2">
    <location>
        <begin position="25"/>
        <end position="280"/>
    </location>
</feature>
<feature type="region of interest" description="Disordered" evidence="1">
    <location>
        <begin position="155"/>
        <end position="187"/>
    </location>
</feature>
<evidence type="ECO:0000256" key="1">
    <source>
        <dbReference type="SAM" id="MobiDB-lite"/>
    </source>
</evidence>